<protein>
    <submittedName>
        <fullName evidence="1">Uncharacterized protein</fullName>
    </submittedName>
</protein>
<comment type="caution">
    <text evidence="1">The sequence shown here is derived from an EMBL/GenBank/DDBJ whole genome shotgun (WGS) entry which is preliminary data.</text>
</comment>
<dbReference type="EMBL" id="MVGJ01000202">
    <property type="protein sequence ID" value="OOL79693.1"/>
    <property type="molecule type" value="Genomic_DNA"/>
</dbReference>
<evidence type="ECO:0000313" key="1">
    <source>
        <dbReference type="EMBL" id="OOL79693.1"/>
    </source>
</evidence>
<sequence>RWMRDMVGKNIVQGIIVGIDKEKSKLDQTMTDLVKTPSVQPVITGSNSQPVVQAKQNTSSNAVNEIHLHLNVYGDLPDSMIKQIAKKMKTELTRQMKRDADAVGGTLYAT</sequence>
<feature type="non-terminal residue" evidence="1">
    <location>
        <position position="1"/>
    </location>
</feature>
<reference evidence="1 2" key="1">
    <citation type="submission" date="2017-02" db="EMBL/GenBank/DDBJ databases">
        <title>Clonality and virulence of isolates of VRE in Hematopoietic Stem Cell Transplanted (HSCT) patients.</title>
        <authorList>
            <person name="Marchi A.P."/>
            <person name="Martins R.C."/>
            <person name="Marie S.K."/>
            <person name="Levin A.S."/>
            <person name="Costa S.F."/>
        </authorList>
    </citation>
    <scope>NUCLEOTIDE SEQUENCE [LARGE SCALE GENOMIC DNA]</scope>
    <source>
        <strain evidence="1 2">LIM1759</strain>
    </source>
</reference>
<organism evidence="1 2">
    <name type="scientific">Enterococcus faecium</name>
    <name type="common">Streptococcus faecium</name>
    <dbReference type="NCBI Taxonomy" id="1352"/>
    <lineage>
        <taxon>Bacteria</taxon>
        <taxon>Bacillati</taxon>
        <taxon>Bacillota</taxon>
        <taxon>Bacilli</taxon>
        <taxon>Lactobacillales</taxon>
        <taxon>Enterococcaceae</taxon>
        <taxon>Enterococcus</taxon>
    </lineage>
</organism>
<accession>A0A1S8KJA3</accession>
<proteinExistence type="predicted"/>
<dbReference type="Proteomes" id="UP000191171">
    <property type="component" value="Unassembled WGS sequence"/>
</dbReference>
<dbReference type="AlphaFoldDB" id="A0A1S8KJA3"/>
<gene>
    <name evidence="1" type="ORF">B1P95_15215</name>
</gene>
<name>A0A1S8KJA3_ENTFC</name>
<evidence type="ECO:0000313" key="2">
    <source>
        <dbReference type="Proteomes" id="UP000191171"/>
    </source>
</evidence>